<keyword evidence="2" id="KW-1185">Reference proteome</keyword>
<name>A0A8X6LPA0_TRICU</name>
<proteinExistence type="predicted"/>
<protein>
    <submittedName>
        <fullName evidence="1">Uncharacterized protein</fullName>
    </submittedName>
</protein>
<evidence type="ECO:0000313" key="1">
    <source>
        <dbReference type="EMBL" id="GFR17050.1"/>
    </source>
</evidence>
<gene>
    <name evidence="1" type="ORF">TNCT_277301</name>
</gene>
<organism evidence="1 2">
    <name type="scientific">Trichonephila clavata</name>
    <name type="common">Joro spider</name>
    <name type="synonym">Nephila clavata</name>
    <dbReference type="NCBI Taxonomy" id="2740835"/>
    <lineage>
        <taxon>Eukaryota</taxon>
        <taxon>Metazoa</taxon>
        <taxon>Ecdysozoa</taxon>
        <taxon>Arthropoda</taxon>
        <taxon>Chelicerata</taxon>
        <taxon>Arachnida</taxon>
        <taxon>Araneae</taxon>
        <taxon>Araneomorphae</taxon>
        <taxon>Entelegynae</taxon>
        <taxon>Araneoidea</taxon>
        <taxon>Nephilidae</taxon>
        <taxon>Trichonephila</taxon>
    </lineage>
</organism>
<dbReference type="EMBL" id="BMAO01027459">
    <property type="protein sequence ID" value="GFR17050.1"/>
    <property type="molecule type" value="Genomic_DNA"/>
</dbReference>
<reference evidence="1" key="1">
    <citation type="submission" date="2020-07" db="EMBL/GenBank/DDBJ databases">
        <title>Multicomponent nature underlies the extraordinary mechanical properties of spider dragline silk.</title>
        <authorList>
            <person name="Kono N."/>
            <person name="Nakamura H."/>
            <person name="Mori M."/>
            <person name="Yoshida Y."/>
            <person name="Ohtoshi R."/>
            <person name="Malay A.D."/>
            <person name="Moran D.A.P."/>
            <person name="Tomita M."/>
            <person name="Numata K."/>
            <person name="Arakawa K."/>
        </authorList>
    </citation>
    <scope>NUCLEOTIDE SEQUENCE</scope>
</reference>
<accession>A0A8X6LPA0</accession>
<sequence length="157" mass="18256">MSSITMSIWFTHLLYQLLNISYQFSRKTLPILHHAPEPTRTPNESRVARPIGNFAFLSSEVFLFSPFPRHFSAFTTLQLLSGNSPPDWSGDSFAKIPVESRARRYFRPTIMQFSIYFSHGNHVFLLHFNKKGQTAERMLTTQMKRWSLRSQTGDQVL</sequence>
<dbReference type="AlphaFoldDB" id="A0A8X6LPA0"/>
<comment type="caution">
    <text evidence="1">The sequence shown here is derived from an EMBL/GenBank/DDBJ whole genome shotgun (WGS) entry which is preliminary data.</text>
</comment>
<dbReference type="Proteomes" id="UP000887116">
    <property type="component" value="Unassembled WGS sequence"/>
</dbReference>
<evidence type="ECO:0000313" key="2">
    <source>
        <dbReference type="Proteomes" id="UP000887116"/>
    </source>
</evidence>